<accession>Q1ENI4</accession>
<protein>
    <submittedName>
        <fullName evidence="3">RepB</fullName>
    </submittedName>
</protein>
<dbReference type="EMBL" id="AF304384">
    <property type="protein sequence ID" value="ABG23030.1"/>
    <property type="molecule type" value="Genomic_DNA"/>
</dbReference>
<keyword evidence="3" id="KW-0614">Plasmid</keyword>
<dbReference type="GO" id="GO:0006270">
    <property type="term" value="P:DNA replication initiation"/>
    <property type="evidence" value="ECO:0007669"/>
    <property type="project" value="InterPro"/>
</dbReference>
<proteinExistence type="inferred from homology"/>
<dbReference type="SUPFAM" id="SSF46785">
    <property type="entry name" value="Winged helix' DNA-binding domain"/>
    <property type="match status" value="2"/>
</dbReference>
<sequence>MQGKISKKADVALSSLLSRQDYLVVQGNDLARAFGNLSAFEHRVLDYCFSFVTKDSKPDEEYSVNAIDILHHLGLTASGRDYERVAKAFKALNEKTALYLRIEENGVKGIRMTQLFSHIDFFQNGSVKFLFSTESAPYIFDLRKNYYSFKLRELARVKSKYSLIMLKLIEANQIGGQNPVTIKGAMEDWQGWFLGANRRWPAGRFMRDTINVAIDELYQKMGLVFTVTTLKHKRSVVGYMIEVTKPEENRKIKKVIKAAETDTLMTTQHN</sequence>
<comment type="similarity">
    <text evidence="1">Belongs to the initiator RepB protein family.</text>
</comment>
<evidence type="ECO:0000313" key="3">
    <source>
        <dbReference type="EMBL" id="ABG23030.1"/>
    </source>
</evidence>
<dbReference type="GO" id="GO:0003887">
    <property type="term" value="F:DNA-directed DNA polymerase activity"/>
    <property type="evidence" value="ECO:0007669"/>
    <property type="project" value="InterPro"/>
</dbReference>
<dbReference type="Pfam" id="PF21205">
    <property type="entry name" value="Rep3_C"/>
    <property type="match status" value="1"/>
</dbReference>
<name>Q1ENI4_LACPN</name>
<dbReference type="InterPro" id="IPR036390">
    <property type="entry name" value="WH_DNA-bd_sf"/>
</dbReference>
<organism evidence="3">
    <name type="scientific">Lactiplantibacillus plantarum</name>
    <name type="common">Lactobacillus plantarum</name>
    <dbReference type="NCBI Taxonomy" id="1590"/>
    <lineage>
        <taxon>Bacteria</taxon>
        <taxon>Bacillati</taxon>
        <taxon>Bacillota</taxon>
        <taxon>Bacilli</taxon>
        <taxon>Lactobacillales</taxon>
        <taxon>Lactobacillaceae</taxon>
        <taxon>Lactiplantibacillus</taxon>
    </lineage>
</organism>
<dbReference type="InterPro" id="IPR036388">
    <property type="entry name" value="WH-like_DNA-bd_sf"/>
</dbReference>
<reference evidence="3" key="2">
    <citation type="journal article" date="2006" name="Appl. Environ. Microbiol.">
        <title>Expression of the immunity protein of plantaricin 423, produced by Lactobacillus plantarum 423, and analysis of the plasmid encoding the bacteriocin.</title>
        <authorList>
            <person name="Van Reenen C.A."/>
            <person name="Van Zyl W.H."/>
            <person name="Dicks L.M."/>
        </authorList>
    </citation>
    <scope>NUCLEOTIDE SEQUENCE</scope>
    <source>
        <plasmid evidence="3">pPLA4</plasmid>
    </source>
</reference>
<feature type="domain" description="Initiator Rep protein WH1" evidence="2">
    <location>
        <begin position="24"/>
        <end position="169"/>
    </location>
</feature>
<dbReference type="RefSeq" id="WP_032491772.1">
    <property type="nucleotide sequence ID" value="NZ_AF304384.1"/>
</dbReference>
<dbReference type="AlphaFoldDB" id="Q1ENI4"/>
<evidence type="ECO:0000256" key="1">
    <source>
        <dbReference type="ARBA" id="ARBA00038283"/>
    </source>
</evidence>
<reference evidence="3" key="1">
    <citation type="journal article" date="2003" name="Int. J. Food Microbiol.">
        <title>Characterization and heterologous expression of a class IIa bacteriocin, plantaricin 423 from Lactobacillus plantarum 423, in Saccharomyces cerevisiae.</title>
        <authorList>
            <person name="Van Reenen C.A."/>
            <person name="Chikindas M.L."/>
            <person name="Van Zyl W.H."/>
            <person name="Dicks L.M."/>
        </authorList>
    </citation>
    <scope>NUCLEOTIDE SEQUENCE</scope>
    <source>
        <plasmid evidence="3">pPLA4</plasmid>
    </source>
</reference>
<dbReference type="InterPro" id="IPR000525">
    <property type="entry name" value="Initiator_Rep_WH1"/>
</dbReference>
<dbReference type="Pfam" id="PF01051">
    <property type="entry name" value="Rep3_N"/>
    <property type="match status" value="1"/>
</dbReference>
<dbReference type="Gene3D" id="1.10.10.10">
    <property type="entry name" value="Winged helix-like DNA-binding domain superfamily/Winged helix DNA-binding domain"/>
    <property type="match status" value="1"/>
</dbReference>
<geneLocation type="plasmid" evidence="3">
    <name>pPLA4</name>
</geneLocation>
<evidence type="ECO:0000259" key="2">
    <source>
        <dbReference type="Pfam" id="PF01051"/>
    </source>
</evidence>